<evidence type="ECO:0000259" key="8">
    <source>
        <dbReference type="SMART" id="SM00858"/>
    </source>
</evidence>
<evidence type="ECO:0000256" key="1">
    <source>
        <dbReference type="ARBA" id="ARBA00004418"/>
    </source>
</evidence>
<keyword evidence="9" id="KW-0966">Cell projection</keyword>
<name>A0A4Z1BP15_9GAMM</name>
<evidence type="ECO:0000313" key="10">
    <source>
        <dbReference type="Proteomes" id="UP000298325"/>
    </source>
</evidence>
<feature type="domain" description="SAF" evidence="8">
    <location>
        <begin position="108"/>
        <end position="170"/>
    </location>
</feature>
<keyword evidence="7" id="KW-1005">Bacterial flagellum biogenesis</keyword>
<comment type="function">
    <text evidence="6 7">Involved in the assembly process of the P-ring formation. It may associate with FlgF on the rod constituting a structure essential for the P-ring assembly or may act as a modulator protein for the P-ring assembly.</text>
</comment>
<dbReference type="GO" id="GO:0042597">
    <property type="term" value="C:periplasmic space"/>
    <property type="evidence" value="ECO:0007669"/>
    <property type="project" value="UniProtKB-SubCell"/>
</dbReference>
<evidence type="ECO:0000313" key="9">
    <source>
        <dbReference type="EMBL" id="TGN41747.1"/>
    </source>
</evidence>
<dbReference type="GO" id="GO:0044780">
    <property type="term" value="P:bacterial-type flagellum assembly"/>
    <property type="evidence" value="ECO:0007669"/>
    <property type="project" value="InterPro"/>
</dbReference>
<comment type="subcellular location">
    <subcellularLocation>
        <location evidence="1 7">Periplasm</location>
    </subcellularLocation>
</comment>
<dbReference type="RefSeq" id="WP_135802132.1">
    <property type="nucleotide sequence ID" value="NZ_SRPF01000001.1"/>
</dbReference>
<dbReference type="CDD" id="cd11614">
    <property type="entry name" value="SAF_CpaB_FlgA_like"/>
    <property type="match status" value="1"/>
</dbReference>
<gene>
    <name evidence="9" type="primary">flgA</name>
    <name evidence="9" type="ORF">E5Q11_04275</name>
</gene>
<dbReference type="InterPro" id="IPR036732">
    <property type="entry name" value="AFP_Neu5c_C_sf"/>
</dbReference>
<comment type="caution">
    <text evidence="9">The sequence shown here is derived from an EMBL/GenBank/DDBJ whole genome shotgun (WGS) entry which is preliminary data.</text>
</comment>
<dbReference type="Proteomes" id="UP000298325">
    <property type="component" value="Unassembled WGS sequence"/>
</dbReference>
<evidence type="ECO:0000256" key="3">
    <source>
        <dbReference type="ARBA" id="ARBA00014754"/>
    </source>
</evidence>
<dbReference type="SMART" id="SM00858">
    <property type="entry name" value="SAF"/>
    <property type="match status" value="1"/>
</dbReference>
<keyword evidence="4 7" id="KW-0732">Signal</keyword>
<protein>
    <recommendedName>
        <fullName evidence="3 7">Flagella basal body P-ring formation protein FlgA</fullName>
    </recommendedName>
</protein>
<dbReference type="PANTHER" id="PTHR36307:SF1">
    <property type="entry name" value="FLAGELLA BASAL BODY P-RING FORMATION PROTEIN FLGA"/>
    <property type="match status" value="1"/>
</dbReference>
<dbReference type="InterPro" id="IPR013974">
    <property type="entry name" value="SAF"/>
</dbReference>
<organism evidence="9 10">
    <name type="scientific">Marinobacter confluentis</name>
    <dbReference type="NCBI Taxonomy" id="1697557"/>
    <lineage>
        <taxon>Bacteria</taxon>
        <taxon>Pseudomonadati</taxon>
        <taxon>Pseudomonadota</taxon>
        <taxon>Gammaproteobacteria</taxon>
        <taxon>Pseudomonadales</taxon>
        <taxon>Marinobacteraceae</taxon>
        <taxon>Marinobacter</taxon>
    </lineage>
</organism>
<dbReference type="Gene3D" id="3.90.1210.10">
    <property type="entry name" value="Antifreeze-like/N-acetylneuraminic acid synthase C-terminal domain"/>
    <property type="match status" value="1"/>
</dbReference>
<dbReference type="Gene3D" id="2.30.30.760">
    <property type="match status" value="1"/>
</dbReference>
<dbReference type="OrthoDB" id="5729023at2"/>
<sequence length="233" mass="24874">MRIFILLSALFATGMAGAASASSTAEQIQRAAADFLADFATAQDARGYEVTYDTGELDPRLSLDLCEDPPTAAFSGDPWTTTQPSLLVSCKGARPWRIFLPVSLEIHGQGLVAARPLARGERLTESALKTRSIAINATRRSPMRQQEQLIGMEMRRGINTGTVFTADLLTAPDAVSRGDHVVITAKTGGFSVRSRGKALGNGSIGEQVMVENLSSSRTIRAQVIAPGKVEIPM</sequence>
<evidence type="ECO:0000256" key="7">
    <source>
        <dbReference type="RuleBase" id="RU362063"/>
    </source>
</evidence>
<dbReference type="AlphaFoldDB" id="A0A4Z1BP15"/>
<feature type="signal peptide" evidence="7">
    <location>
        <begin position="1"/>
        <end position="21"/>
    </location>
</feature>
<evidence type="ECO:0000256" key="4">
    <source>
        <dbReference type="ARBA" id="ARBA00022729"/>
    </source>
</evidence>
<proteinExistence type="inferred from homology"/>
<dbReference type="NCBIfam" id="TIGR03170">
    <property type="entry name" value="flgA_cterm"/>
    <property type="match status" value="1"/>
</dbReference>
<dbReference type="SUPFAM" id="SSF51269">
    <property type="entry name" value="AFP III-like domain"/>
    <property type="match status" value="1"/>
</dbReference>
<keyword evidence="9" id="KW-0282">Flagellum</keyword>
<feature type="chain" id="PRO_5021459057" description="Flagella basal body P-ring formation protein FlgA" evidence="7">
    <location>
        <begin position="22"/>
        <end position="233"/>
    </location>
</feature>
<dbReference type="PANTHER" id="PTHR36307">
    <property type="entry name" value="FLAGELLA BASAL BODY P-RING FORMATION PROTEIN FLGA"/>
    <property type="match status" value="1"/>
</dbReference>
<evidence type="ECO:0000256" key="2">
    <source>
        <dbReference type="ARBA" id="ARBA00010474"/>
    </source>
</evidence>
<accession>A0A4Z1BP15</accession>
<dbReference type="InterPro" id="IPR017585">
    <property type="entry name" value="SAF_FlgA"/>
</dbReference>
<dbReference type="Pfam" id="PF17656">
    <property type="entry name" value="ChapFlgA_N"/>
    <property type="match status" value="1"/>
</dbReference>
<dbReference type="InterPro" id="IPR039246">
    <property type="entry name" value="Flagellar_FlgA"/>
</dbReference>
<dbReference type="EMBL" id="SRPF01000001">
    <property type="protein sequence ID" value="TGN41747.1"/>
    <property type="molecule type" value="Genomic_DNA"/>
</dbReference>
<keyword evidence="5 7" id="KW-0574">Periplasm</keyword>
<evidence type="ECO:0000256" key="6">
    <source>
        <dbReference type="ARBA" id="ARBA00025643"/>
    </source>
</evidence>
<dbReference type="Pfam" id="PF13144">
    <property type="entry name" value="ChapFlgA"/>
    <property type="match status" value="1"/>
</dbReference>
<dbReference type="InterPro" id="IPR041231">
    <property type="entry name" value="FlgA_N"/>
</dbReference>
<reference evidence="9 10" key="1">
    <citation type="submission" date="2019-04" db="EMBL/GenBank/DDBJ databases">
        <authorList>
            <person name="Park S."/>
            <person name="Yoon J.-H."/>
        </authorList>
    </citation>
    <scope>NUCLEOTIDE SEQUENCE [LARGE SCALE GENOMIC DNA]</scope>
    <source>
        <strain evidence="9 10">HJM-18</strain>
    </source>
</reference>
<keyword evidence="9" id="KW-0969">Cilium</keyword>
<evidence type="ECO:0000256" key="5">
    <source>
        <dbReference type="ARBA" id="ARBA00022764"/>
    </source>
</evidence>
<keyword evidence="10" id="KW-1185">Reference proteome</keyword>
<comment type="similarity">
    <text evidence="2 7">Belongs to the FlgA family.</text>
</comment>